<gene>
    <name evidence="1" type="ORF">FB567DRAFT_555376</name>
</gene>
<keyword evidence="2" id="KW-1185">Reference proteome</keyword>
<reference evidence="1" key="1">
    <citation type="journal article" date="2021" name="Nat. Commun.">
        <title>Genetic determinants of endophytism in the Arabidopsis root mycobiome.</title>
        <authorList>
            <person name="Mesny F."/>
            <person name="Miyauchi S."/>
            <person name="Thiergart T."/>
            <person name="Pickel B."/>
            <person name="Atanasova L."/>
            <person name="Karlsson M."/>
            <person name="Huettel B."/>
            <person name="Barry K.W."/>
            <person name="Haridas S."/>
            <person name="Chen C."/>
            <person name="Bauer D."/>
            <person name="Andreopoulos W."/>
            <person name="Pangilinan J."/>
            <person name="LaButti K."/>
            <person name="Riley R."/>
            <person name="Lipzen A."/>
            <person name="Clum A."/>
            <person name="Drula E."/>
            <person name="Henrissat B."/>
            <person name="Kohler A."/>
            <person name="Grigoriev I.V."/>
            <person name="Martin F.M."/>
            <person name="Hacquard S."/>
        </authorList>
    </citation>
    <scope>NUCLEOTIDE SEQUENCE</scope>
    <source>
        <strain evidence="1">MPI-SDFR-AT-0120</strain>
    </source>
</reference>
<organism evidence="1 2">
    <name type="scientific">Paraphoma chrysanthemicola</name>
    <dbReference type="NCBI Taxonomy" id="798071"/>
    <lineage>
        <taxon>Eukaryota</taxon>
        <taxon>Fungi</taxon>
        <taxon>Dikarya</taxon>
        <taxon>Ascomycota</taxon>
        <taxon>Pezizomycotina</taxon>
        <taxon>Dothideomycetes</taxon>
        <taxon>Pleosporomycetidae</taxon>
        <taxon>Pleosporales</taxon>
        <taxon>Pleosporineae</taxon>
        <taxon>Phaeosphaeriaceae</taxon>
        <taxon>Paraphoma</taxon>
    </lineage>
</organism>
<dbReference type="OrthoDB" id="3736456at2759"/>
<evidence type="ECO:0000313" key="1">
    <source>
        <dbReference type="EMBL" id="KAH7068502.1"/>
    </source>
</evidence>
<sequence>MDSSGLELSIQRYVEPVKDMDTMPKLVGHTNLHQSVALSTFERLPLEIRQMVYSWLSYPVGGRLWTTQLVHKTDLDANECSDCEYETIHAGIAQFRFWRWNGTPLKYNAYQDIEVTLKHPLLRKQFYTCEVRGYSSPDDIAKTTKFANRSMESSLLLVNKHIYAELVSSMFGKTEIVFGFQLSDKAIHYCKPDDSWMFTTDRVINHYIGHYRMSIANRDLRHLTRITLTSLVGDNFSTNYPCAPTQISAREFLARQASSILYLADHCASLVVFKFSPNLGKLHTDNKRRKPGRQSTLPSGIWQIILALTTLAWKCERLEEIIVTPHYVEEKVEAWPRASRTTFPNSQLDQLKWTERSIRVEGVPSYLRADMVKDEGEAIFTALAEEIRHGSETFVKETDFVE</sequence>
<dbReference type="AlphaFoldDB" id="A0A8K0VSA2"/>
<proteinExistence type="predicted"/>
<dbReference type="EMBL" id="JAGMVJ010000032">
    <property type="protein sequence ID" value="KAH7068502.1"/>
    <property type="molecule type" value="Genomic_DNA"/>
</dbReference>
<dbReference type="Proteomes" id="UP000813461">
    <property type="component" value="Unassembled WGS sequence"/>
</dbReference>
<evidence type="ECO:0000313" key="2">
    <source>
        <dbReference type="Proteomes" id="UP000813461"/>
    </source>
</evidence>
<comment type="caution">
    <text evidence="1">The sequence shown here is derived from an EMBL/GenBank/DDBJ whole genome shotgun (WGS) entry which is preliminary data.</text>
</comment>
<protein>
    <recommendedName>
        <fullName evidence="3">F-box domain-containing protein</fullName>
    </recommendedName>
</protein>
<name>A0A8K0VSA2_9PLEO</name>
<accession>A0A8K0VSA2</accession>
<evidence type="ECO:0008006" key="3">
    <source>
        <dbReference type="Google" id="ProtNLM"/>
    </source>
</evidence>